<name>A0A8H4AEX3_GIGMA</name>
<proteinExistence type="predicted"/>
<dbReference type="EMBL" id="WTPW01000701">
    <property type="protein sequence ID" value="KAF0487326.1"/>
    <property type="molecule type" value="Genomic_DNA"/>
</dbReference>
<evidence type="ECO:0000313" key="2">
    <source>
        <dbReference type="Proteomes" id="UP000439903"/>
    </source>
</evidence>
<dbReference type="OrthoDB" id="3068380at2759"/>
<keyword evidence="2" id="KW-1185">Reference proteome</keyword>
<reference evidence="1 2" key="1">
    <citation type="journal article" date="2019" name="Environ. Microbiol.">
        <title>At the nexus of three kingdoms: the genome of the mycorrhizal fungus Gigaspora margarita provides insights into plant, endobacterial and fungal interactions.</title>
        <authorList>
            <person name="Venice F."/>
            <person name="Ghignone S."/>
            <person name="Salvioli di Fossalunga A."/>
            <person name="Amselem J."/>
            <person name="Novero M."/>
            <person name="Xianan X."/>
            <person name="Sedzielewska Toro K."/>
            <person name="Morin E."/>
            <person name="Lipzen A."/>
            <person name="Grigoriev I.V."/>
            <person name="Henrissat B."/>
            <person name="Martin F.M."/>
            <person name="Bonfante P."/>
        </authorList>
    </citation>
    <scope>NUCLEOTIDE SEQUENCE [LARGE SCALE GENOMIC DNA]</scope>
    <source>
        <strain evidence="1 2">BEG34</strain>
    </source>
</reference>
<evidence type="ECO:0000313" key="1">
    <source>
        <dbReference type="EMBL" id="KAF0487326.1"/>
    </source>
</evidence>
<dbReference type="AlphaFoldDB" id="A0A8H4AEX3"/>
<organism evidence="1 2">
    <name type="scientific">Gigaspora margarita</name>
    <dbReference type="NCBI Taxonomy" id="4874"/>
    <lineage>
        <taxon>Eukaryota</taxon>
        <taxon>Fungi</taxon>
        <taxon>Fungi incertae sedis</taxon>
        <taxon>Mucoromycota</taxon>
        <taxon>Glomeromycotina</taxon>
        <taxon>Glomeromycetes</taxon>
        <taxon>Diversisporales</taxon>
        <taxon>Gigasporaceae</taxon>
        <taxon>Gigaspora</taxon>
    </lineage>
</organism>
<accession>A0A8H4AEX3</accession>
<dbReference type="Proteomes" id="UP000439903">
    <property type="component" value="Unassembled WGS sequence"/>
</dbReference>
<protein>
    <submittedName>
        <fullName evidence="1">Bromodomain protein</fullName>
    </submittedName>
</protein>
<comment type="caution">
    <text evidence="1">The sequence shown here is derived from an EMBL/GenBank/DDBJ whole genome shotgun (WGS) entry which is preliminary data.</text>
</comment>
<sequence length="242" mass="27099">MLDNGPVVISKYFLTSIIPAFRARISPLAEVVIVSNEPSLYSICGFTESKSSNIRKFSSHGQVAKPEESTAVHSTAILKSISDIEEFSVKDLKNLIINRSVSSKIKAEFGIFDLLSIGKDRTITCRNNNNNLCFLQVLEQVTSYLLAQDKIQVFICPAIENLGKSKTNKFVKLLETFLETKALRSQARANESVFQDIVEVLLDESNRVLELHLVLDRTKKPENSCFGFVDIIIYLMLTSAMD</sequence>
<gene>
    <name evidence="1" type="ORF">F8M41_022568</name>
</gene>